<organism evidence="2 3">
    <name type="scientific">Anaerovirgula multivorans</name>
    <dbReference type="NCBI Taxonomy" id="312168"/>
    <lineage>
        <taxon>Bacteria</taxon>
        <taxon>Bacillati</taxon>
        <taxon>Bacillota</taxon>
        <taxon>Clostridia</taxon>
        <taxon>Peptostreptococcales</taxon>
        <taxon>Natronincolaceae</taxon>
        <taxon>Anaerovirgula</taxon>
    </lineage>
</organism>
<evidence type="ECO:0000256" key="1">
    <source>
        <dbReference type="SAM" id="Phobius"/>
    </source>
</evidence>
<feature type="transmembrane region" description="Helical" evidence="1">
    <location>
        <begin position="25"/>
        <end position="48"/>
    </location>
</feature>
<dbReference type="AlphaFoldDB" id="A0A239GEQ3"/>
<gene>
    <name evidence="2" type="ORF">SAMN05446037_101667</name>
</gene>
<keyword evidence="1" id="KW-1133">Transmembrane helix</keyword>
<dbReference type="InterPro" id="IPR037185">
    <property type="entry name" value="EmrE-like"/>
</dbReference>
<accession>A0A239GEQ3</accession>
<dbReference type="SUPFAM" id="SSF103481">
    <property type="entry name" value="Multidrug resistance efflux transporter EmrE"/>
    <property type="match status" value="1"/>
</dbReference>
<proteinExistence type="predicted"/>
<evidence type="ECO:0000313" key="3">
    <source>
        <dbReference type="Proteomes" id="UP000198304"/>
    </source>
</evidence>
<protein>
    <submittedName>
        <fullName evidence="2">Uncharacterized protein</fullName>
    </submittedName>
</protein>
<dbReference type="EMBL" id="FZOJ01000016">
    <property type="protein sequence ID" value="SNS67385.1"/>
    <property type="molecule type" value="Genomic_DNA"/>
</dbReference>
<name>A0A239GEQ3_9FIRM</name>
<dbReference type="Proteomes" id="UP000198304">
    <property type="component" value="Unassembled WGS sequence"/>
</dbReference>
<keyword evidence="1" id="KW-0472">Membrane</keyword>
<reference evidence="2 3" key="1">
    <citation type="submission" date="2017-06" db="EMBL/GenBank/DDBJ databases">
        <authorList>
            <person name="Kim H.J."/>
            <person name="Triplett B.A."/>
        </authorList>
    </citation>
    <scope>NUCLEOTIDE SEQUENCE [LARGE SCALE GENOMIC DNA]</scope>
    <source>
        <strain evidence="2 3">SCA</strain>
    </source>
</reference>
<keyword evidence="1" id="KW-0812">Transmembrane</keyword>
<keyword evidence="3" id="KW-1185">Reference proteome</keyword>
<evidence type="ECO:0000313" key="2">
    <source>
        <dbReference type="EMBL" id="SNS67385.1"/>
    </source>
</evidence>
<sequence>MLFISLIKNTKKNKQKEAKIGRKELPFTIGMIGLDIAAPMFLMIGLTMTTASNASLLNNFEIVVTSLIALFIF</sequence>